<sequence>MARLAMTDPRVAFAIISVRPRLHLIRIKAFCSLLGPPISNQISLALTRFFGIRRRSRLYSVASFSTVFTAHLHPGLSGSLALAVLNAIHFRSKVAPEVGNVARILLHVALPCPLCGAMTVTRTSSQLQLQTGHTSSCVLPWLRDAPGACSGCAPDGYRFCFGRLCEAQGDAVERRGTKDLEAVVVETRGILEYSALLQPQSRSLDAGRLANRTGTIQSSWRLPPHGCCLLLPAADARTYLYFLPHNKHSGRSRGSRLPRSCVSFVSFSFFFFFCFFF</sequence>
<dbReference type="GeneID" id="27905371"/>
<dbReference type="HOGENOM" id="CLU_1006702_0_0_1"/>
<keyword evidence="2" id="KW-1185">Reference proteome</keyword>
<accession>M3CA88</accession>
<gene>
    <name evidence="1" type="ORF">SEPMUDRAFT_166441</name>
</gene>
<dbReference type="RefSeq" id="XP_016756896.1">
    <property type="nucleotide sequence ID" value="XM_016908234.1"/>
</dbReference>
<evidence type="ECO:0000313" key="2">
    <source>
        <dbReference type="Proteomes" id="UP000016931"/>
    </source>
</evidence>
<protein>
    <submittedName>
        <fullName evidence="1">Uncharacterized protein</fullName>
    </submittedName>
</protein>
<dbReference type="Proteomes" id="UP000016931">
    <property type="component" value="Unassembled WGS sequence"/>
</dbReference>
<feature type="non-terminal residue" evidence="1">
    <location>
        <position position="277"/>
    </location>
</feature>
<dbReference type="AlphaFoldDB" id="M3CA88"/>
<dbReference type="EMBL" id="KB456270">
    <property type="protein sequence ID" value="EMF08775.1"/>
    <property type="molecule type" value="Genomic_DNA"/>
</dbReference>
<evidence type="ECO:0000313" key="1">
    <source>
        <dbReference type="EMBL" id="EMF08775.1"/>
    </source>
</evidence>
<reference evidence="1 2" key="1">
    <citation type="journal article" date="2012" name="PLoS Pathog.">
        <title>Diverse lifestyles and strategies of plant pathogenesis encoded in the genomes of eighteen Dothideomycetes fungi.</title>
        <authorList>
            <person name="Ohm R.A."/>
            <person name="Feau N."/>
            <person name="Henrissat B."/>
            <person name="Schoch C.L."/>
            <person name="Horwitz B.A."/>
            <person name="Barry K.W."/>
            <person name="Condon B.J."/>
            <person name="Copeland A.C."/>
            <person name="Dhillon B."/>
            <person name="Glaser F."/>
            <person name="Hesse C.N."/>
            <person name="Kosti I."/>
            <person name="LaButti K."/>
            <person name="Lindquist E.A."/>
            <person name="Lucas S."/>
            <person name="Salamov A.A."/>
            <person name="Bradshaw R.E."/>
            <person name="Ciuffetti L."/>
            <person name="Hamelin R.C."/>
            <person name="Kema G.H.J."/>
            <person name="Lawrence C."/>
            <person name="Scott J.A."/>
            <person name="Spatafora J.W."/>
            <person name="Turgeon B.G."/>
            <person name="de Wit P.J.G.M."/>
            <person name="Zhong S."/>
            <person name="Goodwin S.B."/>
            <person name="Grigoriev I.V."/>
        </authorList>
    </citation>
    <scope>NUCLEOTIDE SEQUENCE [LARGE SCALE GENOMIC DNA]</scope>
    <source>
        <strain evidence="1 2">SO2202</strain>
    </source>
</reference>
<proteinExistence type="predicted"/>
<organism evidence="1 2">
    <name type="scientific">Sphaerulina musiva (strain SO2202)</name>
    <name type="common">Poplar stem canker fungus</name>
    <name type="synonym">Septoria musiva</name>
    <dbReference type="NCBI Taxonomy" id="692275"/>
    <lineage>
        <taxon>Eukaryota</taxon>
        <taxon>Fungi</taxon>
        <taxon>Dikarya</taxon>
        <taxon>Ascomycota</taxon>
        <taxon>Pezizomycotina</taxon>
        <taxon>Dothideomycetes</taxon>
        <taxon>Dothideomycetidae</taxon>
        <taxon>Mycosphaerellales</taxon>
        <taxon>Mycosphaerellaceae</taxon>
        <taxon>Sphaerulina</taxon>
    </lineage>
</organism>
<name>M3CA88_SPHMS</name>